<dbReference type="Proteomes" id="UP000295198">
    <property type="component" value="Unassembled WGS sequence"/>
</dbReference>
<dbReference type="GO" id="GO:0020037">
    <property type="term" value="F:heme binding"/>
    <property type="evidence" value="ECO:0007669"/>
    <property type="project" value="UniProtKB-UniRule"/>
</dbReference>
<feature type="binding site" description="axial binding residue" evidence="1">
    <location>
        <position position="158"/>
    </location>
    <ligand>
        <name>heme b</name>
        <dbReference type="ChEBI" id="CHEBI:60344"/>
    </ligand>
    <ligandPart>
        <name>Fe</name>
        <dbReference type="ChEBI" id="CHEBI:18248"/>
    </ligandPart>
</feature>
<keyword evidence="1" id="KW-0479">Metal-binding</keyword>
<dbReference type="AlphaFoldDB" id="A0A4Q4ZDG9"/>
<dbReference type="Gene3D" id="2.40.128.20">
    <property type="match status" value="1"/>
</dbReference>
<dbReference type="PANTHER" id="PTHR15854">
    <property type="entry name" value="THAP4 PROTEIN"/>
    <property type="match status" value="1"/>
</dbReference>
<sequence>MPFQIPDNIHPSCAPLAWLLGTWRGNGQGDYPTIDGFKFGQEMLFQQDGRPFIHYMSRAWIEDDEGNVVREAAQETGFLRPQEDRTLEVVLAHNLGFVEVWHGEIHADQPRFEIVTDAIARTGTAKEYTGGKRLYGYVEGDLLYAYDMAAMGQPLQPHLWARLQRQ</sequence>
<evidence type="ECO:0000313" key="3">
    <source>
        <dbReference type="EMBL" id="RYP85204.1"/>
    </source>
</evidence>
<comment type="pathway">
    <text evidence="1">Nitrogen metabolism.</text>
</comment>
<dbReference type="InterPro" id="IPR014878">
    <property type="entry name" value="THAP4-like_heme-bd"/>
</dbReference>
<feature type="binding site" evidence="1">
    <location>
        <position position="33"/>
    </location>
    <ligand>
        <name>heme b</name>
        <dbReference type="ChEBI" id="CHEBI:60344"/>
    </ligand>
</feature>
<evidence type="ECO:0000259" key="2">
    <source>
        <dbReference type="Pfam" id="PF08768"/>
    </source>
</evidence>
<dbReference type="CDD" id="cd07828">
    <property type="entry name" value="lipocalin_heme-bd-THAP4-like"/>
    <property type="match status" value="1"/>
</dbReference>
<dbReference type="Pfam" id="PF08768">
    <property type="entry name" value="THAP4_heme-bd"/>
    <property type="match status" value="1"/>
</dbReference>
<gene>
    <name evidence="3" type="ORF">EKO23_13175</name>
</gene>
<dbReference type="InterPro" id="IPR012674">
    <property type="entry name" value="Calycin"/>
</dbReference>
<keyword evidence="1" id="KW-0349">Heme</keyword>
<dbReference type="SUPFAM" id="SSF50814">
    <property type="entry name" value="Lipocalins"/>
    <property type="match status" value="1"/>
</dbReference>
<keyword evidence="1" id="KW-0413">Isomerase</keyword>
<comment type="catalytic activity">
    <reaction evidence="1">
        <text>peroxynitrite = nitrate</text>
        <dbReference type="Rhea" id="RHEA:63116"/>
        <dbReference type="ChEBI" id="CHEBI:17632"/>
        <dbReference type="ChEBI" id="CHEBI:25941"/>
    </reaction>
</comment>
<keyword evidence="4" id="KW-1185">Reference proteome</keyword>
<comment type="function">
    <text evidence="1">Heme-binding protein able to scavenge peroxynitrite and to protect free L-tyrosine against peroxynitrite-mediated nitration, by acting as a peroxynitrite isomerase that converts peroxynitrite to nitrate. Therefore, this protein likely plays a role in peroxynitrite sensing and in the detoxification of reactive nitrogen and oxygen species (RNS and ROS, respectively). Is able to bind nitric oxide (NO) in vitro, but may act as a sensor of peroxynitrite levels in vivo.</text>
</comment>
<dbReference type="PANTHER" id="PTHR15854:SF4">
    <property type="entry name" value="PEROXYNITRITE ISOMERASE THAP4"/>
    <property type="match status" value="1"/>
</dbReference>
<name>A0A4Q4ZDG9_9ACTN</name>
<organism evidence="3 4">
    <name type="scientific">Nocardioides guangzhouensis</name>
    <dbReference type="NCBI Taxonomy" id="2497878"/>
    <lineage>
        <taxon>Bacteria</taxon>
        <taxon>Bacillati</taxon>
        <taxon>Actinomycetota</taxon>
        <taxon>Actinomycetes</taxon>
        <taxon>Propionibacteriales</taxon>
        <taxon>Nocardioidaceae</taxon>
        <taxon>Nocardioides</taxon>
    </lineage>
</organism>
<comment type="domain">
    <text evidence="1">Forms a 10-stranded antiparallel beta-barrel structure able to accommodate a hydrophobic ligand in its interior. In fact, this fold hosts the heme group, which is located in a wide surface cleft.</text>
</comment>
<dbReference type="InterPro" id="IPR045165">
    <property type="entry name" value="Nitrobindin"/>
</dbReference>
<dbReference type="OrthoDB" id="4804006at2"/>
<dbReference type="EMBL" id="SDKM01000018">
    <property type="protein sequence ID" value="RYP85204.1"/>
    <property type="molecule type" value="Genomic_DNA"/>
</dbReference>
<comment type="caution">
    <text evidence="3">The sequence shown here is derived from an EMBL/GenBank/DDBJ whole genome shotgun (WGS) entry which is preliminary data.</text>
</comment>
<feature type="domain" description="THAP4-like heme-binding" evidence="2">
    <location>
        <begin position="13"/>
        <end position="165"/>
    </location>
</feature>
<dbReference type="EC" id="5.99.-.-" evidence="1"/>
<protein>
    <recommendedName>
        <fullName evidence="1">Peroxynitrite isomerase</fullName>
        <ecNumber evidence="1">5.99.-.-</ecNumber>
    </recommendedName>
    <alternativeName>
        <fullName evidence="1">Ferric nitrobindin</fullName>
        <shortName evidence="1">Nb(III)</shortName>
    </alternativeName>
</protein>
<feature type="short sequence motif" description="GXWXGXG" evidence="1">
    <location>
        <begin position="21"/>
        <end position="27"/>
    </location>
</feature>
<comment type="similarity">
    <text evidence="1">Belongs to the nitrobindin family.</text>
</comment>
<proteinExistence type="inferred from homology"/>
<reference evidence="3 4" key="1">
    <citation type="submission" date="2019-01" db="EMBL/GenBank/DDBJ databases">
        <title>Nocardioides guangzhouensis sp. nov., an actinobacterium isolated from soil.</title>
        <authorList>
            <person name="Fu Y."/>
            <person name="Cai Y."/>
            <person name="Lin Z."/>
            <person name="Chen P."/>
        </authorList>
    </citation>
    <scope>NUCLEOTIDE SEQUENCE [LARGE SCALE GENOMIC DNA]</scope>
    <source>
        <strain evidence="3 4">130</strain>
    </source>
</reference>
<feature type="binding site" evidence="1">
    <location>
        <position position="126"/>
    </location>
    <ligand>
        <name>heme b</name>
        <dbReference type="ChEBI" id="CHEBI:60344"/>
    </ligand>
</feature>
<dbReference type="GO" id="GO:0062213">
    <property type="term" value="F:peroxynitrite isomerase activity"/>
    <property type="evidence" value="ECO:0007669"/>
    <property type="project" value="UniProtKB-UniRule"/>
</dbReference>
<comment type="cofactor">
    <cofactor evidence="1">
        <name>heme b</name>
        <dbReference type="ChEBI" id="CHEBI:60344"/>
    </cofactor>
    <text evidence="1">Binds 1 heme b group per subunit, that coordinates a highly solvent-exposed Fe(III) atom.</text>
</comment>
<evidence type="ECO:0000256" key="1">
    <source>
        <dbReference type="HAMAP-Rule" id="MF_01297"/>
    </source>
</evidence>
<dbReference type="InterPro" id="IPR022939">
    <property type="entry name" value="Nb(III)_bact/plant"/>
</dbReference>
<dbReference type="RefSeq" id="WP_134718012.1">
    <property type="nucleotide sequence ID" value="NZ_SDKM01000018.1"/>
</dbReference>
<dbReference type="GO" id="GO:0046872">
    <property type="term" value="F:metal ion binding"/>
    <property type="evidence" value="ECO:0007669"/>
    <property type="project" value="UniProtKB-KW"/>
</dbReference>
<dbReference type="HAMAP" id="MF_01297">
    <property type="entry name" value="nitrobindin"/>
    <property type="match status" value="1"/>
</dbReference>
<keyword evidence="1" id="KW-0408">Iron</keyword>
<evidence type="ECO:0000313" key="4">
    <source>
        <dbReference type="Proteomes" id="UP000295198"/>
    </source>
</evidence>
<accession>A0A4Q4ZDG9</accession>